<dbReference type="GO" id="GO:0005576">
    <property type="term" value="C:extracellular region"/>
    <property type="evidence" value="ECO:0007669"/>
    <property type="project" value="UniProtKB-SubCell"/>
</dbReference>
<evidence type="ECO:0000256" key="2">
    <source>
        <dbReference type="ARBA" id="ARBA00010352"/>
    </source>
</evidence>
<keyword evidence="5" id="KW-0812">Transmembrane</keyword>
<reference evidence="6" key="2">
    <citation type="submission" date="2025-08" db="UniProtKB">
        <authorList>
            <consortium name="Ensembl"/>
        </authorList>
    </citation>
    <scope>IDENTIFICATION</scope>
    <source>
        <strain evidence="6">broiler</strain>
    </source>
</reference>
<proteinExistence type="evidence at protein level"/>
<reference evidence="6" key="3">
    <citation type="submission" date="2025-09" db="UniProtKB">
        <authorList>
            <consortium name="Ensembl"/>
        </authorList>
    </citation>
    <scope>IDENTIFICATION</scope>
    <source>
        <strain evidence="6">broiler</strain>
    </source>
</reference>
<evidence type="ECO:0008006" key="9">
    <source>
        <dbReference type="Google" id="ProtNLM"/>
    </source>
</evidence>
<evidence type="ECO:0007829" key="8">
    <source>
        <dbReference type="PeptideAtlas" id="A0A8V0ZHU1"/>
    </source>
</evidence>
<keyword evidence="3" id="KW-0964">Secreted</keyword>
<gene>
    <name evidence="6" type="primary">LOC100858647</name>
</gene>
<evidence type="ECO:0000256" key="1">
    <source>
        <dbReference type="ARBA" id="ARBA00004613"/>
    </source>
</evidence>
<dbReference type="Gene3D" id="2.10.70.10">
    <property type="entry name" value="Complement Module, domain 1"/>
    <property type="match status" value="1"/>
</dbReference>
<sequence>MKVFKHTRLMTTKRDRYSQYSLHSPTRKAGFWFERLLLLDEDSTESTCRDLLETWSSLEAAHYTMKIFLAFLLAMGIIVTQGDAFCFSKLFKPGEAEKGCMLDGVLYPFGEIPRTENCFRCSCSKNEMHCCSLYHTPVNYDKETCKVIFNKKNCDYEVVQKHPSKPCSGYARVG</sequence>
<keyword evidence="7" id="KW-1185">Reference proteome</keyword>
<accession>A0A8V0ZHU1</accession>
<evidence type="ECO:0000256" key="4">
    <source>
        <dbReference type="ARBA" id="ARBA00023157"/>
    </source>
</evidence>
<keyword evidence="8" id="KW-1267">Proteomics identification</keyword>
<organism evidence="6 7">
    <name type="scientific">Gallus gallus</name>
    <name type="common">Chicken</name>
    <dbReference type="NCBI Taxonomy" id="9031"/>
    <lineage>
        <taxon>Eukaryota</taxon>
        <taxon>Metazoa</taxon>
        <taxon>Chordata</taxon>
        <taxon>Craniata</taxon>
        <taxon>Vertebrata</taxon>
        <taxon>Euteleostomi</taxon>
        <taxon>Archelosauria</taxon>
        <taxon>Archosauria</taxon>
        <taxon>Dinosauria</taxon>
        <taxon>Saurischia</taxon>
        <taxon>Theropoda</taxon>
        <taxon>Coelurosauria</taxon>
        <taxon>Aves</taxon>
        <taxon>Neognathae</taxon>
        <taxon>Galloanserae</taxon>
        <taxon>Galliformes</taxon>
        <taxon>Phasianidae</taxon>
        <taxon>Phasianinae</taxon>
        <taxon>Gallus</taxon>
    </lineage>
</organism>
<dbReference type="GeneTree" id="ENSGT00940000154371"/>
<dbReference type="Gene3D" id="2.20.25.590">
    <property type="match status" value="1"/>
</dbReference>
<dbReference type="PANTHER" id="PTHR10500">
    <property type="entry name" value="BETA-MICROSEMINOPROTEIN"/>
    <property type="match status" value="1"/>
</dbReference>
<evidence type="ECO:0000256" key="5">
    <source>
        <dbReference type="SAM" id="Phobius"/>
    </source>
</evidence>
<feature type="transmembrane region" description="Helical" evidence="5">
    <location>
        <begin position="60"/>
        <end position="79"/>
    </location>
</feature>
<protein>
    <recommendedName>
        <fullName evidence="9">Beta-microseminoprotein</fullName>
    </recommendedName>
</protein>
<reference evidence="6" key="1">
    <citation type="submission" date="2020-11" db="EMBL/GenBank/DDBJ databases">
        <title>Gallus gallus (Chicken) genome, bGalGal1, GRCg7b, maternal haplotype autosomes + Z &amp; W.</title>
        <authorList>
            <person name="Warren W."/>
            <person name="Formenti G."/>
            <person name="Fedrigo O."/>
            <person name="Haase B."/>
            <person name="Mountcastle J."/>
            <person name="Balacco J."/>
            <person name="Tracey A."/>
            <person name="Schneider V."/>
            <person name="Okimoto R."/>
            <person name="Cheng H."/>
            <person name="Hawken R."/>
            <person name="Howe K."/>
            <person name="Jarvis E.D."/>
        </authorList>
    </citation>
    <scope>NUCLEOTIDE SEQUENCE [LARGE SCALE GENOMIC DNA]</scope>
    <source>
        <strain evidence="6">Broiler</strain>
    </source>
</reference>
<dbReference type="Ensembl" id="ENSGALT00010051173.1">
    <property type="protein sequence ID" value="ENSGALP00010030364.1"/>
    <property type="gene ID" value="ENSGALG00010021130.1"/>
</dbReference>
<comment type="subcellular location">
    <subcellularLocation>
        <location evidence="1">Secreted</location>
    </subcellularLocation>
</comment>
<comment type="similarity">
    <text evidence="2">Belongs to the beta-microseminoprotein family.</text>
</comment>
<keyword evidence="4" id="KW-1015">Disulfide bond</keyword>
<dbReference type="Proteomes" id="UP000000539">
    <property type="component" value="Chromosome 6"/>
</dbReference>
<evidence type="ECO:0000313" key="7">
    <source>
        <dbReference type="Proteomes" id="UP000000539"/>
    </source>
</evidence>
<dbReference type="Pfam" id="PF05825">
    <property type="entry name" value="PSP94"/>
    <property type="match status" value="1"/>
</dbReference>
<evidence type="ECO:0000256" key="3">
    <source>
        <dbReference type="ARBA" id="ARBA00022525"/>
    </source>
</evidence>
<evidence type="ECO:0000313" key="6">
    <source>
        <dbReference type="Ensembl" id="ENSGALP00010030364.1"/>
    </source>
</evidence>
<dbReference type="InterPro" id="IPR008735">
    <property type="entry name" value="PSP94"/>
</dbReference>
<keyword evidence="5" id="KW-0472">Membrane</keyword>
<keyword evidence="5" id="KW-1133">Transmembrane helix</keyword>
<dbReference type="AlphaFoldDB" id="A0A8V0ZHU1"/>
<dbReference type="OrthoDB" id="9969981at2759"/>
<dbReference type="PANTHER" id="PTHR10500:SF7">
    <property type="entry name" value="BETA-MICROSEMINOPROTEIN"/>
    <property type="match status" value="1"/>
</dbReference>
<name>A0A8V0ZHU1_CHICK</name>